<dbReference type="Proteomes" id="UP000214646">
    <property type="component" value="Unassembled WGS sequence"/>
</dbReference>
<reference evidence="3" key="1">
    <citation type="submission" date="2017-06" db="EMBL/GenBank/DDBJ databases">
        <title>Genome analysis of Fimbriiglobus ruber SP5, the first member of the order Planctomycetales with confirmed chitinolytic capability.</title>
        <authorList>
            <person name="Ravin N.V."/>
            <person name="Rakitin A.L."/>
            <person name="Ivanova A.A."/>
            <person name="Beletsky A.V."/>
            <person name="Kulichevskaya I.S."/>
            <person name="Mardanov A.V."/>
            <person name="Dedysh S.N."/>
        </authorList>
    </citation>
    <scope>NUCLEOTIDE SEQUENCE [LARGE SCALE GENOMIC DNA]</scope>
    <source>
        <strain evidence="3">SP5</strain>
    </source>
</reference>
<feature type="region of interest" description="Disordered" evidence="1">
    <location>
        <begin position="205"/>
        <end position="286"/>
    </location>
</feature>
<dbReference type="AlphaFoldDB" id="A0A225DDI6"/>
<feature type="compositionally biased region" description="Basic and acidic residues" evidence="1">
    <location>
        <begin position="244"/>
        <end position="266"/>
    </location>
</feature>
<name>A0A225DDI6_9BACT</name>
<evidence type="ECO:0000256" key="1">
    <source>
        <dbReference type="SAM" id="MobiDB-lite"/>
    </source>
</evidence>
<proteinExistence type="predicted"/>
<evidence type="ECO:0000313" key="2">
    <source>
        <dbReference type="EMBL" id="OWK39532.1"/>
    </source>
</evidence>
<evidence type="ECO:0000313" key="3">
    <source>
        <dbReference type="Proteomes" id="UP000214646"/>
    </source>
</evidence>
<protein>
    <submittedName>
        <fullName evidence="2">Primosomal protein I</fullName>
    </submittedName>
</protein>
<comment type="caution">
    <text evidence="2">The sequence shown here is derived from an EMBL/GenBank/DDBJ whole genome shotgun (WGS) entry which is preliminary data.</text>
</comment>
<feature type="compositionally biased region" description="Basic and acidic residues" evidence="1">
    <location>
        <begin position="83"/>
        <end position="131"/>
    </location>
</feature>
<feature type="region of interest" description="Disordered" evidence="1">
    <location>
        <begin position="82"/>
        <end position="131"/>
    </location>
</feature>
<accession>A0A225DDI6</accession>
<dbReference type="EMBL" id="NIDE01000010">
    <property type="protein sequence ID" value="OWK39532.1"/>
    <property type="molecule type" value="Genomic_DNA"/>
</dbReference>
<keyword evidence="3" id="KW-1185">Reference proteome</keyword>
<sequence>MPTDPKWRTISRLSGQPISTVIAVYVHLLVCASNAIERGRTQNWNDEDTASALDLGTEQVTAIRSAMQGRVLDGDYLTGWEQRQPKREDNSAERGKAWREAKKSERDRTQPNTEKRSDTDKDTDKESREVKPKGFTYTPAFLEVWAVYPKKDGKHDAFKAYNKAIKGGVDHAIIVAAARAFGDRTEREGTEKRFIPGAEKWLNGRRWEDESATGAGGRSSPRAADLFTAGDAGDGRRPGGPKRSKWDVEADRLAAEYRAEAQRERQGTPVPGPGESMPAPASVREN</sequence>
<gene>
    <name evidence="2" type="ORF">FRUB_06095</name>
</gene>
<organism evidence="2 3">
    <name type="scientific">Fimbriiglobus ruber</name>
    <dbReference type="NCBI Taxonomy" id="1908690"/>
    <lineage>
        <taxon>Bacteria</taxon>
        <taxon>Pseudomonadati</taxon>
        <taxon>Planctomycetota</taxon>
        <taxon>Planctomycetia</taxon>
        <taxon>Gemmatales</taxon>
        <taxon>Gemmataceae</taxon>
        <taxon>Fimbriiglobus</taxon>
    </lineage>
</organism>